<comment type="caution">
    <text evidence="2">The sequence shown here is derived from an EMBL/GenBank/DDBJ whole genome shotgun (WGS) entry which is preliminary data.</text>
</comment>
<gene>
    <name evidence="2" type="ORF">JOC49_001316</name>
</gene>
<name>A0ABS2MQV4_9FIRM</name>
<keyword evidence="1" id="KW-1133">Transmembrane helix</keyword>
<feature type="transmembrane region" description="Helical" evidence="1">
    <location>
        <begin position="6"/>
        <end position="27"/>
    </location>
</feature>
<keyword evidence="1" id="KW-0812">Transmembrane</keyword>
<reference evidence="2 3" key="1">
    <citation type="submission" date="2021-01" db="EMBL/GenBank/DDBJ databases">
        <title>Genomic Encyclopedia of Type Strains, Phase IV (KMG-IV): sequencing the most valuable type-strain genomes for metagenomic binning, comparative biology and taxonomic classification.</title>
        <authorList>
            <person name="Goeker M."/>
        </authorList>
    </citation>
    <scope>NUCLEOTIDE SEQUENCE [LARGE SCALE GENOMIC DNA]</scope>
    <source>
        <strain evidence="2 3">DSM 24436</strain>
    </source>
</reference>
<organism evidence="2 3">
    <name type="scientific">Fusibacter tunisiensis</name>
    <dbReference type="NCBI Taxonomy" id="1008308"/>
    <lineage>
        <taxon>Bacteria</taxon>
        <taxon>Bacillati</taxon>
        <taxon>Bacillota</taxon>
        <taxon>Clostridia</taxon>
        <taxon>Eubacteriales</taxon>
        <taxon>Eubacteriales Family XII. Incertae Sedis</taxon>
        <taxon>Fusibacter</taxon>
    </lineage>
</organism>
<protein>
    <submittedName>
        <fullName evidence="2">Uncharacterized protein</fullName>
    </submittedName>
</protein>
<sequence>MNPKYIKYWIGLTLVLCVILGIKSFFIDPVKLDSPEKKEIVEQMQVIIDEQYDHSIFTTGIVKVRIIEVKADGPDNFKGHYRKYLLGIFPIGDTYFSSKEDMEGL</sequence>
<keyword evidence="1" id="KW-0472">Membrane</keyword>
<keyword evidence="3" id="KW-1185">Reference proteome</keyword>
<evidence type="ECO:0000256" key="1">
    <source>
        <dbReference type="SAM" id="Phobius"/>
    </source>
</evidence>
<proteinExistence type="predicted"/>
<dbReference type="EMBL" id="JAFBDT010000008">
    <property type="protein sequence ID" value="MBM7561775.1"/>
    <property type="molecule type" value="Genomic_DNA"/>
</dbReference>
<dbReference type="RefSeq" id="WP_204663609.1">
    <property type="nucleotide sequence ID" value="NZ_JAFBDT010000008.1"/>
</dbReference>
<accession>A0ABS2MQV4</accession>
<evidence type="ECO:0000313" key="3">
    <source>
        <dbReference type="Proteomes" id="UP000767854"/>
    </source>
</evidence>
<evidence type="ECO:0000313" key="2">
    <source>
        <dbReference type="EMBL" id="MBM7561775.1"/>
    </source>
</evidence>
<dbReference type="Proteomes" id="UP000767854">
    <property type="component" value="Unassembled WGS sequence"/>
</dbReference>